<organism evidence="12 13">
    <name type="scientific">Elysia chlorotica</name>
    <name type="common">Eastern emerald elysia</name>
    <name type="synonym">Sea slug</name>
    <dbReference type="NCBI Taxonomy" id="188477"/>
    <lineage>
        <taxon>Eukaryota</taxon>
        <taxon>Metazoa</taxon>
        <taxon>Spiralia</taxon>
        <taxon>Lophotrochozoa</taxon>
        <taxon>Mollusca</taxon>
        <taxon>Gastropoda</taxon>
        <taxon>Heterobranchia</taxon>
        <taxon>Euthyneura</taxon>
        <taxon>Panpulmonata</taxon>
        <taxon>Sacoglossa</taxon>
        <taxon>Placobranchoidea</taxon>
        <taxon>Plakobranchidae</taxon>
        <taxon>Elysia</taxon>
    </lineage>
</organism>
<comment type="subcellular location">
    <subcellularLocation>
        <location evidence="1">Mitochondrion</location>
    </subcellularLocation>
</comment>
<dbReference type="Pfam" id="PF02953">
    <property type="entry name" value="zf-Tim10_DDP"/>
    <property type="match status" value="1"/>
</dbReference>
<gene>
    <name evidence="12" type="ORF">EGW08_010805</name>
</gene>
<comment type="function">
    <text evidence="10">Mitochondrial intermembrane chaperone that participates in the import and insertion of multi-pass transmembrane proteins into the mitochondrial inner membrane. May also be required for the transfer of beta-barrel precursors from the TOM complex to the sorting and assembly machinery (SAM complex) of the outer membrane. Acts as a chaperone-like protein that protects the hydrophobic precursors from aggregation and guide them through the mitochondrial intermembrane space.</text>
</comment>
<accession>A0A433TIT0</accession>
<keyword evidence="9" id="KW-1015">Disulfide bond</keyword>
<dbReference type="GO" id="GO:0046872">
    <property type="term" value="F:metal ion binding"/>
    <property type="evidence" value="ECO:0007669"/>
    <property type="project" value="UniProtKB-KW"/>
</dbReference>
<comment type="similarity">
    <text evidence="2">Belongs to the small Tim family.</text>
</comment>
<dbReference type="OrthoDB" id="274922at2759"/>
<name>A0A433TIT0_ELYCH</name>
<dbReference type="InterPro" id="IPR035427">
    <property type="entry name" value="Tim10-like_dom_sf"/>
</dbReference>
<dbReference type="GO" id="GO:0005743">
    <property type="term" value="C:mitochondrial inner membrane"/>
    <property type="evidence" value="ECO:0007669"/>
    <property type="project" value="TreeGrafter"/>
</dbReference>
<dbReference type="Proteomes" id="UP000271974">
    <property type="component" value="Unassembled WGS sequence"/>
</dbReference>
<evidence type="ECO:0000256" key="6">
    <source>
        <dbReference type="ARBA" id="ARBA00022927"/>
    </source>
</evidence>
<protein>
    <recommendedName>
        <fullName evidence="11">Tim10-like domain-containing protein</fullName>
    </recommendedName>
</protein>
<evidence type="ECO:0000313" key="13">
    <source>
        <dbReference type="Proteomes" id="UP000271974"/>
    </source>
</evidence>
<keyword evidence="4" id="KW-0479">Metal-binding</keyword>
<keyword evidence="3" id="KW-0813">Transport</keyword>
<dbReference type="GO" id="GO:0015031">
    <property type="term" value="P:protein transport"/>
    <property type="evidence" value="ECO:0007669"/>
    <property type="project" value="UniProtKB-KW"/>
</dbReference>
<sequence>MAQGELSDAAMKFVNELEMEMMVDMYNRCTKGVQVGVRDSLANFVTPSACCFKRAFDVEFDLTYNIKDPKEVYLGSEADKFIQEKKMHKAEERDFQKMTVACQKKCIPAKYKDPDLTKGEAVCIDRCVAKYLEVHDRIGKKLTALSQQDEATMKKMQQQAQGN</sequence>
<dbReference type="GO" id="GO:0045039">
    <property type="term" value="P:protein insertion into mitochondrial inner membrane"/>
    <property type="evidence" value="ECO:0007669"/>
    <property type="project" value="UniProtKB-ARBA"/>
</dbReference>
<dbReference type="InterPro" id="IPR004217">
    <property type="entry name" value="Tim10-like"/>
</dbReference>
<proteinExistence type="inferred from homology"/>
<dbReference type="EMBL" id="RQTK01000338">
    <property type="protein sequence ID" value="RUS81421.1"/>
    <property type="molecule type" value="Genomic_DNA"/>
</dbReference>
<dbReference type="Gene3D" id="1.10.287.810">
    <property type="entry name" value="Mitochondrial import inner membrane translocase subunit tim13 like domains"/>
    <property type="match status" value="1"/>
</dbReference>
<dbReference type="AlphaFoldDB" id="A0A433TIT0"/>
<evidence type="ECO:0000256" key="7">
    <source>
        <dbReference type="ARBA" id="ARBA00023010"/>
    </source>
</evidence>
<keyword evidence="5" id="KW-0862">Zinc</keyword>
<evidence type="ECO:0000313" key="12">
    <source>
        <dbReference type="EMBL" id="RUS81421.1"/>
    </source>
</evidence>
<dbReference type="PANTHER" id="PTHR11038:SF16">
    <property type="entry name" value="MITOCHONDRIAL IMPORT INNER MEMBRANE TRANSLOCASE SUBUNIT TIM10"/>
    <property type="match status" value="1"/>
</dbReference>
<keyword evidence="7" id="KW-0811">Translocation</keyword>
<evidence type="ECO:0000256" key="3">
    <source>
        <dbReference type="ARBA" id="ARBA00022448"/>
    </source>
</evidence>
<reference evidence="12 13" key="1">
    <citation type="submission" date="2019-01" db="EMBL/GenBank/DDBJ databases">
        <title>A draft genome assembly of the solar-powered sea slug Elysia chlorotica.</title>
        <authorList>
            <person name="Cai H."/>
            <person name="Li Q."/>
            <person name="Fang X."/>
            <person name="Li J."/>
            <person name="Curtis N.E."/>
            <person name="Altenburger A."/>
            <person name="Shibata T."/>
            <person name="Feng M."/>
            <person name="Maeda T."/>
            <person name="Schwartz J.A."/>
            <person name="Shigenobu S."/>
            <person name="Lundholm N."/>
            <person name="Nishiyama T."/>
            <person name="Yang H."/>
            <person name="Hasebe M."/>
            <person name="Li S."/>
            <person name="Pierce S.K."/>
            <person name="Wang J."/>
        </authorList>
    </citation>
    <scope>NUCLEOTIDE SEQUENCE [LARGE SCALE GENOMIC DNA]</scope>
    <source>
        <strain evidence="12">EC2010</strain>
        <tissue evidence="12">Whole organism of an adult</tissue>
    </source>
</reference>
<dbReference type="SUPFAM" id="SSF144122">
    <property type="entry name" value="Tim10-like"/>
    <property type="match status" value="1"/>
</dbReference>
<keyword evidence="13" id="KW-1185">Reference proteome</keyword>
<evidence type="ECO:0000256" key="10">
    <source>
        <dbReference type="ARBA" id="ARBA00025311"/>
    </source>
</evidence>
<dbReference type="PANTHER" id="PTHR11038">
    <property type="entry name" value="MITOCHONDRIAL IMPORT INNER MEMBRANE TRANSLOCASE SUBUNIT TIM10"/>
    <property type="match status" value="1"/>
</dbReference>
<keyword evidence="8" id="KW-0496">Mitochondrion</keyword>
<evidence type="ECO:0000256" key="5">
    <source>
        <dbReference type="ARBA" id="ARBA00022833"/>
    </source>
</evidence>
<feature type="domain" description="Tim10-like" evidence="11">
    <location>
        <begin position="81"/>
        <end position="143"/>
    </location>
</feature>
<evidence type="ECO:0000256" key="2">
    <source>
        <dbReference type="ARBA" id="ARBA00006720"/>
    </source>
</evidence>
<evidence type="ECO:0000256" key="4">
    <source>
        <dbReference type="ARBA" id="ARBA00022723"/>
    </source>
</evidence>
<evidence type="ECO:0000256" key="8">
    <source>
        <dbReference type="ARBA" id="ARBA00023128"/>
    </source>
</evidence>
<keyword evidence="6" id="KW-0653">Protein transport</keyword>
<evidence type="ECO:0000256" key="9">
    <source>
        <dbReference type="ARBA" id="ARBA00023157"/>
    </source>
</evidence>
<evidence type="ECO:0000259" key="11">
    <source>
        <dbReference type="Pfam" id="PF02953"/>
    </source>
</evidence>
<comment type="caution">
    <text evidence="12">The sequence shown here is derived from an EMBL/GenBank/DDBJ whole genome shotgun (WGS) entry which is preliminary data.</text>
</comment>
<evidence type="ECO:0000256" key="1">
    <source>
        <dbReference type="ARBA" id="ARBA00004173"/>
    </source>
</evidence>
<dbReference type="STRING" id="188477.A0A433TIT0"/>